<dbReference type="EMBL" id="JADGJD010000460">
    <property type="protein sequence ID" value="KAJ3050881.1"/>
    <property type="molecule type" value="Genomic_DNA"/>
</dbReference>
<name>A0AAD5SDV4_9FUNG</name>
<organism evidence="2 3">
    <name type="scientific">Rhizophlyctis rosea</name>
    <dbReference type="NCBI Taxonomy" id="64517"/>
    <lineage>
        <taxon>Eukaryota</taxon>
        <taxon>Fungi</taxon>
        <taxon>Fungi incertae sedis</taxon>
        <taxon>Chytridiomycota</taxon>
        <taxon>Chytridiomycota incertae sedis</taxon>
        <taxon>Chytridiomycetes</taxon>
        <taxon>Rhizophlyctidales</taxon>
        <taxon>Rhizophlyctidaceae</taxon>
        <taxon>Rhizophlyctis</taxon>
    </lineage>
</organism>
<dbReference type="GO" id="GO:0030866">
    <property type="term" value="P:cortical actin cytoskeleton organization"/>
    <property type="evidence" value="ECO:0007669"/>
    <property type="project" value="TreeGrafter"/>
</dbReference>
<sequence length="1247" mass="138413">MSLDINKWSDHLLLLHSHAQGLLTALYCAKQFIDPEATSPTSDILARGGSPDVSFTYNGSPVTPVSASRPALERLRVLAEAGETGLGDFFKKIVKKFPDVGDITKSSSYQAFVKASDSILEELKPYYDLLSATAEFAETALTVLQQGVNLLNLSFDTNPEIVNAFLDLLVSFVSIIYLVTKQKEELNWIRLSKFISTYDKPLPAIQENLAILAPRIMSILLELKPQLTQRLCISADGLRKTAVLSLTPEMSGVKAPEPDMKHLQGLAAQSRYFAITVIGFLLCPGEVVKNPNSIDHLKLAFSYAHVLPLVRNETLDIPAEYEANMKANSKLGKILKNDLLDALASSHINSPAFHKERRDYLRHQLRQILCLCDDHDIITTRFMVIVSAIGFAKDEILWYFHHLENDLVGKKKGKKEPRSHDVGVMELMWLLKEICRHLMQNVDVIRDAMANHVAGLHVPGVLEIIDNALQSPELAAENTGLLLRAIGDSLAQVPTERLSEVIQEGGLEAVRLNWLRFQVCAALPTSVAAVPGVADLSVLMGDLFVKSRWLDKFSNCIKHYSSLHGLCYYQTPLQELLRECMDTNPESMRFVGVLGVLAEEFMNNVSPCWPTEQKQLSIHSVLFATEVYSILGQYAANIAHDIALKHIDHETQVLPQDCLALLPRDILGAGEKHKKKGVVNGFGVGRKPIGERFLQRPGWESAMKGESGVKSLEKTKMLLRNIIAALSNPPTVVVHDSEFHPFEFFLECLAAKFKTFLMSSVYKLHEAVAESHFLGLGRAEVAEGDEPMSFDVKRPSLFLAEARAYLAAMQYVDNFVPVDCTELLREVLLGQIDFDTARALADAQPDQMVYQYQLKDPKVKAKEKSKPPVLNTNQSLLVTYMVWYCEFIGSKATTGNICFAPNRRSFVSKSHLQFQTELYTDVNELRSLCELLGPQGIRFIDDKLVRVVASITASLKDVIVQNQEALERLKVDWDEEGKSLEALRKLRAGKDVTTRLITIGYILEFRKLLLEAVTSAFGGSCEHILSCVRTAGEQYVAFGVEQQPDVTKTIGMLSDQLGLLDKWDYTLSAALSAVTADIPSADTLPHLFAASLWSMAFDDYAVFNPYINGLENNGHCITTAYDALTRHLLAPAAKENVDIVPFAHREFVSVASTFLMRLKQETKEKDLQTKNLDSCFMVLQQFIKTSPYISADIAEDILPTSLVTGIAVDLHRRYNEVVATGTKKVISPGVGTGSVGTLIVGEDDAAM</sequence>
<gene>
    <name evidence="2" type="primary">NCKAP1</name>
    <name evidence="2" type="ORF">HK097_008146</name>
</gene>
<comment type="similarity">
    <text evidence="1">Belongs to the HEM-1/HEM-2 family.</text>
</comment>
<evidence type="ECO:0000256" key="1">
    <source>
        <dbReference type="ARBA" id="ARBA00037947"/>
    </source>
</evidence>
<dbReference type="InterPro" id="IPR019137">
    <property type="entry name" value="Nck-associated_protein-1"/>
</dbReference>
<dbReference type="PANTHER" id="PTHR12093">
    <property type="entry name" value="NCK-ASSOCIATED PROTEIN 1"/>
    <property type="match status" value="1"/>
</dbReference>
<evidence type="ECO:0000313" key="3">
    <source>
        <dbReference type="Proteomes" id="UP001212841"/>
    </source>
</evidence>
<accession>A0AAD5SDV4</accession>
<comment type="caution">
    <text evidence="2">The sequence shown here is derived from an EMBL/GenBank/DDBJ whole genome shotgun (WGS) entry which is preliminary data.</text>
</comment>
<dbReference type="GO" id="GO:0030031">
    <property type="term" value="P:cell projection assembly"/>
    <property type="evidence" value="ECO:0007669"/>
    <property type="project" value="TreeGrafter"/>
</dbReference>
<dbReference type="Proteomes" id="UP001212841">
    <property type="component" value="Unassembled WGS sequence"/>
</dbReference>
<dbReference type="Pfam" id="PF09735">
    <property type="entry name" value="Nckap1"/>
    <property type="match status" value="1"/>
</dbReference>
<dbReference type="GO" id="GO:0000902">
    <property type="term" value="P:cell morphogenesis"/>
    <property type="evidence" value="ECO:0007669"/>
    <property type="project" value="TreeGrafter"/>
</dbReference>
<proteinExistence type="inferred from homology"/>
<dbReference type="PANTHER" id="PTHR12093:SF10">
    <property type="entry name" value="MEMBRANE-ASSOCIATED PROTEIN HEM"/>
    <property type="match status" value="1"/>
</dbReference>
<dbReference type="GO" id="GO:0031209">
    <property type="term" value="C:SCAR complex"/>
    <property type="evidence" value="ECO:0007669"/>
    <property type="project" value="TreeGrafter"/>
</dbReference>
<protein>
    <submittedName>
        <fullName evidence="2">Nck-associated protein 1</fullName>
    </submittedName>
</protein>
<dbReference type="GO" id="GO:0016477">
    <property type="term" value="P:cell migration"/>
    <property type="evidence" value="ECO:0007669"/>
    <property type="project" value="TreeGrafter"/>
</dbReference>
<reference evidence="2" key="1">
    <citation type="submission" date="2020-05" db="EMBL/GenBank/DDBJ databases">
        <title>Phylogenomic resolution of chytrid fungi.</title>
        <authorList>
            <person name="Stajich J.E."/>
            <person name="Amses K."/>
            <person name="Simmons R."/>
            <person name="Seto K."/>
            <person name="Myers J."/>
            <person name="Bonds A."/>
            <person name="Quandt C.A."/>
            <person name="Barry K."/>
            <person name="Liu P."/>
            <person name="Grigoriev I."/>
            <person name="Longcore J.E."/>
            <person name="James T.Y."/>
        </authorList>
    </citation>
    <scope>NUCLEOTIDE SEQUENCE</scope>
    <source>
        <strain evidence="2">JEL0318</strain>
    </source>
</reference>
<evidence type="ECO:0000313" key="2">
    <source>
        <dbReference type="EMBL" id="KAJ3050881.1"/>
    </source>
</evidence>
<keyword evidence="3" id="KW-1185">Reference proteome</keyword>
<dbReference type="AlphaFoldDB" id="A0AAD5SDV4"/>